<evidence type="ECO:0000256" key="2">
    <source>
        <dbReference type="ARBA" id="ARBA00022448"/>
    </source>
</evidence>
<gene>
    <name evidence="9" type="ORF">D1825_11905</name>
</gene>
<dbReference type="InterPro" id="IPR036837">
    <property type="entry name" value="Cation_efflux_CTD_sf"/>
</dbReference>
<dbReference type="OrthoDB" id="9806522at2"/>
<dbReference type="NCBIfam" id="TIGR01297">
    <property type="entry name" value="CDF"/>
    <property type="match status" value="1"/>
</dbReference>
<dbReference type="InterPro" id="IPR002524">
    <property type="entry name" value="Cation_efflux"/>
</dbReference>
<keyword evidence="3 6" id="KW-0812">Transmembrane</keyword>
<dbReference type="Pfam" id="PF01545">
    <property type="entry name" value="Cation_efflux"/>
    <property type="match status" value="1"/>
</dbReference>
<evidence type="ECO:0000256" key="1">
    <source>
        <dbReference type="ARBA" id="ARBA00004141"/>
    </source>
</evidence>
<feature type="transmembrane region" description="Helical" evidence="6">
    <location>
        <begin position="167"/>
        <end position="187"/>
    </location>
</feature>
<evidence type="ECO:0000256" key="4">
    <source>
        <dbReference type="ARBA" id="ARBA00022989"/>
    </source>
</evidence>
<evidence type="ECO:0000259" key="7">
    <source>
        <dbReference type="Pfam" id="PF01545"/>
    </source>
</evidence>
<keyword evidence="4 6" id="KW-1133">Transmembrane helix</keyword>
<dbReference type="Gene3D" id="1.20.1510.10">
    <property type="entry name" value="Cation efflux protein transmembrane domain"/>
    <property type="match status" value="1"/>
</dbReference>
<keyword evidence="2" id="KW-0813">Transport</keyword>
<feature type="transmembrane region" description="Helical" evidence="6">
    <location>
        <begin position="117"/>
        <end position="135"/>
    </location>
</feature>
<protein>
    <submittedName>
        <fullName evidence="9">Cation diffusion facilitator family transporter</fullName>
    </submittedName>
</protein>
<keyword evidence="5 6" id="KW-0472">Membrane</keyword>
<dbReference type="SUPFAM" id="SSF160240">
    <property type="entry name" value="Cation efflux protein cytoplasmic domain-like"/>
    <property type="match status" value="1"/>
</dbReference>
<dbReference type="InterPro" id="IPR040177">
    <property type="entry name" value="SLC30A9"/>
</dbReference>
<dbReference type="RefSeq" id="WP_118767638.1">
    <property type="nucleotide sequence ID" value="NZ_QWKP01000205.1"/>
</dbReference>
<dbReference type="PANTHER" id="PTHR13414:SF9">
    <property type="entry name" value="PROTON-COUPLED ZINC ANTIPORTER SLC30A9, MITOCHONDRIAL"/>
    <property type="match status" value="1"/>
</dbReference>
<feature type="transmembrane region" description="Helical" evidence="6">
    <location>
        <begin position="6"/>
        <end position="30"/>
    </location>
</feature>
<reference evidence="9 10" key="1">
    <citation type="submission" date="2018-08" db="EMBL/GenBank/DDBJ databases">
        <title>Cellulomonas rhizosphaerae sp. nov., a novel actinomycete isolated from soil.</title>
        <authorList>
            <person name="Tian Y."/>
        </authorList>
    </citation>
    <scope>NUCLEOTIDE SEQUENCE [LARGE SCALE GENOMIC DNA]</scope>
    <source>
        <strain evidence="9 10">NEAU-TCZ24</strain>
    </source>
</reference>
<evidence type="ECO:0000256" key="3">
    <source>
        <dbReference type="ARBA" id="ARBA00022692"/>
    </source>
</evidence>
<sequence>MSHGGGNRAIVAALAANLGIAVTKFIAYLLTSSSSMLAESVHSLADSGNQLLLLVGGKRARRAADDEHPFGYGRERYVFAFIVSIVLFSLGGLFALYEAWHKWEDPHPIESWKWVPVVVLVAAIGLEGFSFRTAIHESNLVRGKQSWVSFVRTAKAPELPVVLLEDLGALIGLVLALLGVGLTLVTGNGEWDAVGTAGIGVLLVLIAIVLALETKSLLLGESATKSDVAAIKSALVGPGVSSVIHLRTLHLGPEEVLVAAKIEVPAATTAADVAAAIDAAEQRVREAVPIARVIYLEPDLRRD</sequence>
<dbReference type="SUPFAM" id="SSF161111">
    <property type="entry name" value="Cation efflux protein transmembrane domain-like"/>
    <property type="match status" value="1"/>
</dbReference>
<evidence type="ECO:0000313" key="10">
    <source>
        <dbReference type="Proteomes" id="UP000283374"/>
    </source>
</evidence>
<feature type="domain" description="Cation efflux protein cytoplasmic" evidence="8">
    <location>
        <begin position="228"/>
        <end position="294"/>
    </location>
</feature>
<feature type="domain" description="Cation efflux protein transmembrane" evidence="7">
    <location>
        <begin position="11"/>
        <end position="219"/>
    </location>
</feature>
<dbReference type="AlphaFoldDB" id="A0A413RK56"/>
<evidence type="ECO:0000256" key="6">
    <source>
        <dbReference type="SAM" id="Phobius"/>
    </source>
</evidence>
<dbReference type="InterPro" id="IPR058533">
    <property type="entry name" value="Cation_efflux_TM"/>
</dbReference>
<dbReference type="GO" id="GO:0008324">
    <property type="term" value="F:monoatomic cation transmembrane transporter activity"/>
    <property type="evidence" value="ECO:0007669"/>
    <property type="project" value="InterPro"/>
</dbReference>
<dbReference type="Pfam" id="PF16916">
    <property type="entry name" value="ZT_dimer"/>
    <property type="match status" value="1"/>
</dbReference>
<dbReference type="InterPro" id="IPR027470">
    <property type="entry name" value="Cation_efflux_CTD"/>
</dbReference>
<evidence type="ECO:0000256" key="5">
    <source>
        <dbReference type="ARBA" id="ARBA00023136"/>
    </source>
</evidence>
<feature type="transmembrane region" description="Helical" evidence="6">
    <location>
        <begin position="77"/>
        <end position="97"/>
    </location>
</feature>
<dbReference type="Gene3D" id="3.30.70.1350">
    <property type="entry name" value="Cation efflux protein, cytoplasmic domain"/>
    <property type="match status" value="1"/>
</dbReference>
<evidence type="ECO:0000313" key="9">
    <source>
        <dbReference type="EMBL" id="RHA39367.1"/>
    </source>
</evidence>
<dbReference type="GO" id="GO:0006829">
    <property type="term" value="P:zinc ion transport"/>
    <property type="evidence" value="ECO:0007669"/>
    <property type="project" value="InterPro"/>
</dbReference>
<proteinExistence type="predicted"/>
<comment type="caution">
    <text evidence="9">The sequence shown here is derived from an EMBL/GenBank/DDBJ whole genome shotgun (WGS) entry which is preliminary data.</text>
</comment>
<dbReference type="InterPro" id="IPR027469">
    <property type="entry name" value="Cation_efflux_TMD_sf"/>
</dbReference>
<feature type="transmembrane region" description="Helical" evidence="6">
    <location>
        <begin position="193"/>
        <end position="212"/>
    </location>
</feature>
<dbReference type="PANTHER" id="PTHR13414">
    <property type="entry name" value="HUEL-CATION TRANSPORTER"/>
    <property type="match status" value="1"/>
</dbReference>
<evidence type="ECO:0000259" key="8">
    <source>
        <dbReference type="Pfam" id="PF16916"/>
    </source>
</evidence>
<name>A0A413RK56_9CELL</name>
<dbReference type="EMBL" id="QWKP01000205">
    <property type="protein sequence ID" value="RHA39367.1"/>
    <property type="molecule type" value="Genomic_DNA"/>
</dbReference>
<dbReference type="Proteomes" id="UP000283374">
    <property type="component" value="Unassembled WGS sequence"/>
</dbReference>
<dbReference type="GO" id="GO:0016020">
    <property type="term" value="C:membrane"/>
    <property type="evidence" value="ECO:0007669"/>
    <property type="project" value="UniProtKB-SubCell"/>
</dbReference>
<organism evidence="9 10">
    <name type="scientific">Cellulomonas rhizosphaerae</name>
    <dbReference type="NCBI Taxonomy" id="2293719"/>
    <lineage>
        <taxon>Bacteria</taxon>
        <taxon>Bacillati</taxon>
        <taxon>Actinomycetota</taxon>
        <taxon>Actinomycetes</taxon>
        <taxon>Micrococcales</taxon>
        <taxon>Cellulomonadaceae</taxon>
        <taxon>Cellulomonas</taxon>
    </lineage>
</organism>
<comment type="subcellular location">
    <subcellularLocation>
        <location evidence="1">Membrane</location>
        <topology evidence="1">Multi-pass membrane protein</topology>
    </subcellularLocation>
</comment>
<accession>A0A413RK56</accession>
<keyword evidence="10" id="KW-1185">Reference proteome</keyword>